<name>A0A379CFY0_9FIRM</name>
<gene>
    <name evidence="1" type="ORF">NCTC11460_00931</name>
</gene>
<proteinExistence type="predicted"/>
<evidence type="ECO:0000313" key="1">
    <source>
        <dbReference type="EMBL" id="SUB61014.1"/>
    </source>
</evidence>
<dbReference type="Proteomes" id="UP000255101">
    <property type="component" value="Unassembled WGS sequence"/>
</dbReference>
<sequence>MIRWSEDEFNKRFGKRVAKTKGNKYKNKKITYNGLKFDSRKEFNRYIELKKLANLGYIKDLQLQAPFILQESFKDNRGRTERSIKYLADFVYTKDGVKYVEDVKSAITRKEPTYVIKRKLFKYKYPEYTFVEYD</sequence>
<organism evidence="1 2">
    <name type="scientific">Peptostreptococcus anaerobius</name>
    <dbReference type="NCBI Taxonomy" id="1261"/>
    <lineage>
        <taxon>Bacteria</taxon>
        <taxon>Bacillati</taxon>
        <taxon>Bacillota</taxon>
        <taxon>Clostridia</taxon>
        <taxon>Peptostreptococcales</taxon>
        <taxon>Peptostreptococcaceae</taxon>
        <taxon>Peptostreptococcus</taxon>
    </lineage>
</organism>
<protein>
    <submittedName>
        <fullName evidence="1">Protein of uncharacterized function (DUF1064)</fullName>
    </submittedName>
</protein>
<dbReference type="AlphaFoldDB" id="A0A379CFY0"/>
<evidence type="ECO:0000313" key="2">
    <source>
        <dbReference type="Proteomes" id="UP000255101"/>
    </source>
</evidence>
<accession>A0A379CFY0</accession>
<reference evidence="1 2" key="1">
    <citation type="submission" date="2018-06" db="EMBL/GenBank/DDBJ databases">
        <authorList>
            <consortium name="Pathogen Informatics"/>
            <person name="Doyle S."/>
        </authorList>
    </citation>
    <scope>NUCLEOTIDE SEQUENCE [LARGE SCALE GENOMIC DNA]</scope>
    <source>
        <strain evidence="1 2">NCTC11460</strain>
    </source>
</reference>
<dbReference type="InterPro" id="IPR009414">
    <property type="entry name" value="DUF1064"/>
</dbReference>
<dbReference type="Pfam" id="PF06356">
    <property type="entry name" value="DUF1064"/>
    <property type="match status" value="1"/>
</dbReference>
<dbReference type="RefSeq" id="WP_002845655.1">
    <property type="nucleotide sequence ID" value="NZ_FOVA01000002.1"/>
</dbReference>
<dbReference type="EMBL" id="UGTB01000004">
    <property type="protein sequence ID" value="SUB61014.1"/>
    <property type="molecule type" value="Genomic_DNA"/>
</dbReference>